<keyword evidence="4" id="KW-0548">Nucleotidyltransferase</keyword>
<keyword evidence="1" id="KW-1133">Transmembrane helix</keyword>
<dbReference type="SUPFAM" id="SSF56672">
    <property type="entry name" value="DNA/RNA polymerases"/>
    <property type="match status" value="1"/>
</dbReference>
<dbReference type="Gene3D" id="3.60.10.10">
    <property type="entry name" value="Endonuclease/exonuclease/phosphatase"/>
    <property type="match status" value="1"/>
</dbReference>
<evidence type="ECO:0000256" key="1">
    <source>
        <dbReference type="SAM" id="Phobius"/>
    </source>
</evidence>
<feature type="domain" description="Reverse transcriptase" evidence="2">
    <location>
        <begin position="225"/>
        <end position="341"/>
    </location>
</feature>
<gene>
    <name evidence="4" type="ORF">G2W53_018514</name>
</gene>
<accession>A0A834TW23</accession>
<dbReference type="OrthoDB" id="1429414at2759"/>
<keyword evidence="1" id="KW-0472">Membrane</keyword>
<dbReference type="InterPro" id="IPR026960">
    <property type="entry name" value="RVT-Znf"/>
</dbReference>
<dbReference type="CDD" id="cd01650">
    <property type="entry name" value="RT_nLTR_like"/>
    <property type="match status" value="1"/>
</dbReference>
<keyword evidence="4" id="KW-0808">Transferase</keyword>
<dbReference type="InterPro" id="IPR043502">
    <property type="entry name" value="DNA/RNA_pol_sf"/>
</dbReference>
<keyword evidence="1" id="KW-0812">Transmembrane</keyword>
<reference evidence="4" key="1">
    <citation type="submission" date="2020-09" db="EMBL/GenBank/DDBJ databases">
        <title>Genome-Enabled Discovery of Anthraquinone Biosynthesis in Senna tora.</title>
        <authorList>
            <person name="Kang S.-H."/>
            <person name="Pandey R.P."/>
            <person name="Lee C.-M."/>
            <person name="Sim J.-S."/>
            <person name="Jeong J.-T."/>
            <person name="Choi B.-S."/>
            <person name="Jung M."/>
            <person name="Ginzburg D."/>
            <person name="Zhao K."/>
            <person name="Won S.Y."/>
            <person name="Oh T.-J."/>
            <person name="Yu Y."/>
            <person name="Kim N.-H."/>
            <person name="Lee O.R."/>
            <person name="Lee T.-H."/>
            <person name="Bashyal P."/>
            <person name="Kim T.-S."/>
            <person name="Lee W.-H."/>
            <person name="Kawkins C."/>
            <person name="Kim C.-K."/>
            <person name="Kim J.S."/>
            <person name="Ahn B.O."/>
            <person name="Rhee S.Y."/>
            <person name="Sohng J.K."/>
        </authorList>
    </citation>
    <scope>NUCLEOTIDE SEQUENCE</scope>
    <source>
        <tissue evidence="4">Leaf</tissue>
    </source>
</reference>
<evidence type="ECO:0000313" key="5">
    <source>
        <dbReference type="Proteomes" id="UP000634136"/>
    </source>
</evidence>
<dbReference type="Pfam" id="PF13966">
    <property type="entry name" value="zf-RVT"/>
    <property type="match status" value="1"/>
</dbReference>
<comment type="caution">
    <text evidence="4">The sequence shown here is derived from an EMBL/GenBank/DDBJ whole genome shotgun (WGS) entry which is preliminary data.</text>
</comment>
<dbReference type="EMBL" id="JAAIUW010000006">
    <property type="protein sequence ID" value="KAF7827350.1"/>
    <property type="molecule type" value="Genomic_DNA"/>
</dbReference>
<evidence type="ECO:0000259" key="2">
    <source>
        <dbReference type="Pfam" id="PF00078"/>
    </source>
</evidence>
<protein>
    <submittedName>
        <fullName evidence="4">Reverse transcriptase</fullName>
    </submittedName>
</protein>
<proteinExistence type="predicted"/>
<dbReference type="PANTHER" id="PTHR33116:SF70">
    <property type="entry name" value="NON-LTR RETROELEMENT REVERSE TRANSCRIPTASE-LIKE PROTEIN"/>
    <property type="match status" value="1"/>
</dbReference>
<evidence type="ECO:0000313" key="4">
    <source>
        <dbReference type="EMBL" id="KAF7827350.1"/>
    </source>
</evidence>
<evidence type="ECO:0000259" key="3">
    <source>
        <dbReference type="Pfam" id="PF13966"/>
    </source>
</evidence>
<keyword evidence="4" id="KW-0695">RNA-directed DNA polymerase</keyword>
<organism evidence="4 5">
    <name type="scientific">Senna tora</name>
    <dbReference type="NCBI Taxonomy" id="362788"/>
    <lineage>
        <taxon>Eukaryota</taxon>
        <taxon>Viridiplantae</taxon>
        <taxon>Streptophyta</taxon>
        <taxon>Embryophyta</taxon>
        <taxon>Tracheophyta</taxon>
        <taxon>Spermatophyta</taxon>
        <taxon>Magnoliopsida</taxon>
        <taxon>eudicotyledons</taxon>
        <taxon>Gunneridae</taxon>
        <taxon>Pentapetalae</taxon>
        <taxon>rosids</taxon>
        <taxon>fabids</taxon>
        <taxon>Fabales</taxon>
        <taxon>Fabaceae</taxon>
        <taxon>Caesalpinioideae</taxon>
        <taxon>Cassia clade</taxon>
        <taxon>Senna</taxon>
    </lineage>
</organism>
<dbReference type="Pfam" id="PF00078">
    <property type="entry name" value="RVT_1"/>
    <property type="match status" value="1"/>
</dbReference>
<dbReference type="AlphaFoldDB" id="A0A834TW23"/>
<dbReference type="InterPro" id="IPR000477">
    <property type="entry name" value="RT_dom"/>
</dbReference>
<name>A0A834TW23_9FABA</name>
<sequence length="874" mass="98854">MDNFNSFLNNCNLLDLGFVGPLFTWTNCQQDGHIIRTRIDRAHATHSWINLFPNSKVYHLPRAHSDHCPILLNSNPLLLNDPKPFRLEPFWLHHPTFFQTTAYLDDGSFNFNPLIVRNSVINFFITNYTSCPPTFPLKPTPNLPIFNADFSDSLILPPLISEIRSVTFSLPPLKAPGKDGFHVIFFRKSWDIIQHSLSNEINKVFSSSSIPKEWGETLISLIPKIDNASKPSQLRPIGLCSSHYKILAKVLANRLKPFLPNLISPFQGAFQKEKHTSDLFISAHEIMHSMNKSQSKNGWLILKIDLHKAFDTISWSFINSMLSRFNFLSAFINLISSCISSVDYTLLFNASMANSHIIKNILTDFSNVSGLDINFSKSKLWFSPTTPPADIDNISSIFNINVSDNLGSYLGYPLKPSYKNSDFNFILDKFQNKLSSWKTNLLSFSSRLQLIKSTTSSLHSHIMQAIFLPINIHNKIDKINRNFLWGHSHDSRKLHYVNWNTITQPKTFGGLAKYGQNLERNIHSKSYIRRSLDKGLSVFNLGLAWRIGNGLSINFWHDKWLPSGTVRSSISGPLSLQDSHKSVSNVLSNGLSDMSLSLPPSIIDEISSSFISLNNSPDLPAWPTSKSGAFSIKSAYYLTLNLSSFSHMSSFPNLNWLWKVPCHPRVSSFLWKSFHYGLPTASRLFNINCIPSPVCSLCNSHSEDILHVLRDCSFSNSIWLFFHLPPSFFSLDFRPWLHKNLSTSDISLLGIPWNIILAYIIYNILIARNNKIFKNIPFISKKVYSSAISSCSEFFFLNSPPSSSSSNSFCLIKWNPPKSSFFKLNIDGSAVEGKLGASGVIRNDNGCFIVGSLSLLARVLPFKRSFGLFSWDYN</sequence>
<dbReference type="Proteomes" id="UP000634136">
    <property type="component" value="Unassembled WGS sequence"/>
</dbReference>
<dbReference type="PANTHER" id="PTHR33116">
    <property type="entry name" value="REVERSE TRANSCRIPTASE ZINC-BINDING DOMAIN-CONTAINING PROTEIN-RELATED-RELATED"/>
    <property type="match status" value="1"/>
</dbReference>
<feature type="transmembrane region" description="Helical" evidence="1">
    <location>
        <begin position="746"/>
        <end position="765"/>
    </location>
</feature>
<dbReference type="GO" id="GO:0003964">
    <property type="term" value="F:RNA-directed DNA polymerase activity"/>
    <property type="evidence" value="ECO:0007669"/>
    <property type="project" value="UniProtKB-KW"/>
</dbReference>
<keyword evidence="5" id="KW-1185">Reference proteome</keyword>
<dbReference type="SUPFAM" id="SSF56219">
    <property type="entry name" value="DNase I-like"/>
    <property type="match status" value="1"/>
</dbReference>
<feature type="domain" description="Reverse transcriptase zinc-binding" evidence="3">
    <location>
        <begin position="630"/>
        <end position="719"/>
    </location>
</feature>
<dbReference type="InterPro" id="IPR036691">
    <property type="entry name" value="Endo/exonu/phosph_ase_sf"/>
</dbReference>